<dbReference type="GO" id="GO:0008324">
    <property type="term" value="F:monoatomic cation transmembrane transporter activity"/>
    <property type="evidence" value="ECO:0007669"/>
    <property type="project" value="InterPro"/>
</dbReference>
<dbReference type="InterPro" id="IPR027469">
    <property type="entry name" value="Cation_efflux_TMD_sf"/>
</dbReference>
<feature type="site" description="Important for catalytic activity, responsible for pKa modulation of the active site Glu and correct orientation of both the proton donor and substrate" evidence="10">
    <location>
        <position position="805"/>
    </location>
</feature>
<feature type="transmembrane region" description="Helical" evidence="12">
    <location>
        <begin position="443"/>
        <end position="467"/>
    </location>
</feature>
<feature type="region of interest" description="Disordered" evidence="11">
    <location>
        <begin position="161"/>
        <end position="191"/>
    </location>
</feature>
<dbReference type="GO" id="GO:0098771">
    <property type="term" value="P:inorganic ion homeostasis"/>
    <property type="evidence" value="ECO:0007669"/>
    <property type="project" value="UniProtKB-ARBA"/>
</dbReference>
<feature type="domain" description="Cation efflux protein transmembrane" evidence="14">
    <location>
        <begin position="419"/>
        <end position="612"/>
    </location>
</feature>
<comment type="similarity">
    <text evidence="2">Belongs to the glycosyl hydrolase 43 family.</text>
</comment>
<name>A0A8H3U7L4_VENIN</name>
<feature type="transmembrane region" description="Helical" evidence="12">
    <location>
        <begin position="488"/>
        <end position="506"/>
    </location>
</feature>
<dbReference type="FunFam" id="1.20.1510.10:FF:000005">
    <property type="entry name" value="Putative Cation diffusion facilitator 1"/>
    <property type="match status" value="1"/>
</dbReference>
<evidence type="ECO:0000256" key="11">
    <source>
        <dbReference type="SAM" id="MobiDB-lite"/>
    </source>
</evidence>
<comment type="caution">
    <text evidence="15">The sequence shown here is derived from an EMBL/GenBank/DDBJ whole genome shotgun (WGS) entry which is preliminary data.</text>
</comment>
<evidence type="ECO:0000256" key="2">
    <source>
        <dbReference type="ARBA" id="ARBA00009865"/>
    </source>
</evidence>
<dbReference type="EMBL" id="WNWQ01000804">
    <property type="protein sequence ID" value="KAE9963664.1"/>
    <property type="molecule type" value="Genomic_DNA"/>
</dbReference>
<dbReference type="InterPro" id="IPR006710">
    <property type="entry name" value="Glyco_hydro_43"/>
</dbReference>
<evidence type="ECO:0000256" key="9">
    <source>
        <dbReference type="PIRSR" id="PIRSR606710-1"/>
    </source>
</evidence>
<comment type="subcellular location">
    <subcellularLocation>
        <location evidence="1">Membrane</location>
        <topology evidence="1">Multi-pass membrane protein</topology>
    </subcellularLocation>
</comment>
<evidence type="ECO:0000313" key="16">
    <source>
        <dbReference type="Proteomes" id="UP000433883"/>
    </source>
</evidence>
<evidence type="ECO:0000313" key="15">
    <source>
        <dbReference type="EMBL" id="KAE9963664.1"/>
    </source>
</evidence>
<dbReference type="GO" id="GO:0005975">
    <property type="term" value="P:carbohydrate metabolic process"/>
    <property type="evidence" value="ECO:0007669"/>
    <property type="project" value="InterPro"/>
</dbReference>
<dbReference type="PANTHER" id="PTHR43840">
    <property type="entry name" value="MITOCHONDRIAL METAL TRANSPORTER 1-RELATED"/>
    <property type="match status" value="1"/>
</dbReference>
<evidence type="ECO:0000259" key="14">
    <source>
        <dbReference type="Pfam" id="PF01545"/>
    </source>
</evidence>
<keyword evidence="4 12" id="KW-0812">Transmembrane</keyword>
<dbReference type="PANTHER" id="PTHR43840:SF11">
    <property type="entry name" value="CATION DIFFUSION FACILITATOR 10"/>
    <property type="match status" value="1"/>
</dbReference>
<evidence type="ECO:0000256" key="1">
    <source>
        <dbReference type="ARBA" id="ARBA00004141"/>
    </source>
</evidence>
<evidence type="ECO:0000256" key="4">
    <source>
        <dbReference type="ARBA" id="ARBA00022692"/>
    </source>
</evidence>
<organism evidence="15 16">
    <name type="scientific">Venturia inaequalis</name>
    <name type="common">Apple scab fungus</name>
    <dbReference type="NCBI Taxonomy" id="5025"/>
    <lineage>
        <taxon>Eukaryota</taxon>
        <taxon>Fungi</taxon>
        <taxon>Dikarya</taxon>
        <taxon>Ascomycota</taxon>
        <taxon>Pezizomycotina</taxon>
        <taxon>Dothideomycetes</taxon>
        <taxon>Pleosporomycetidae</taxon>
        <taxon>Venturiales</taxon>
        <taxon>Venturiaceae</taxon>
        <taxon>Venturia</taxon>
    </lineage>
</organism>
<evidence type="ECO:0000256" key="10">
    <source>
        <dbReference type="PIRSR" id="PIRSR606710-2"/>
    </source>
</evidence>
<reference evidence="15 16" key="1">
    <citation type="submission" date="2019-11" db="EMBL/GenBank/DDBJ databases">
        <title>Venturia inaequalis Genome Resource.</title>
        <authorList>
            <person name="Lichtner F.J."/>
        </authorList>
    </citation>
    <scope>NUCLEOTIDE SEQUENCE [LARGE SCALE GENOMIC DNA]</scope>
    <source>
        <strain evidence="15">Bline_iso_100314</strain>
    </source>
</reference>
<dbReference type="SUPFAM" id="SSF160240">
    <property type="entry name" value="Cation efflux protein cytoplasmic domain-like"/>
    <property type="match status" value="1"/>
</dbReference>
<feature type="signal peptide" evidence="13">
    <location>
        <begin position="1"/>
        <end position="19"/>
    </location>
</feature>
<keyword evidence="3" id="KW-0813">Transport</keyword>
<feature type="region of interest" description="Disordered" evidence="11">
    <location>
        <begin position="219"/>
        <end position="288"/>
    </location>
</feature>
<dbReference type="GO" id="GO:0030003">
    <property type="term" value="P:intracellular monoatomic cation homeostasis"/>
    <property type="evidence" value="ECO:0007669"/>
    <property type="project" value="UniProtKB-ARBA"/>
</dbReference>
<feature type="active site" description="Proton acceptor" evidence="9">
    <location>
        <position position="693"/>
    </location>
</feature>
<protein>
    <recommendedName>
        <fullName evidence="14">Cation efflux protein transmembrane domain-containing protein</fullName>
    </recommendedName>
</protein>
<dbReference type="Gene3D" id="3.30.70.1350">
    <property type="entry name" value="Cation efflux protein, cytoplasmic domain"/>
    <property type="match status" value="1"/>
</dbReference>
<evidence type="ECO:0000256" key="8">
    <source>
        <dbReference type="ARBA" id="ARBA00023295"/>
    </source>
</evidence>
<evidence type="ECO:0000256" key="3">
    <source>
        <dbReference type="ARBA" id="ARBA00022448"/>
    </source>
</evidence>
<dbReference type="Gene3D" id="2.115.10.20">
    <property type="entry name" value="Glycosyl hydrolase domain, family 43"/>
    <property type="match status" value="1"/>
</dbReference>
<keyword evidence="6 12" id="KW-1133">Transmembrane helix</keyword>
<feature type="transmembrane region" description="Helical" evidence="12">
    <location>
        <begin position="526"/>
        <end position="546"/>
    </location>
</feature>
<dbReference type="GO" id="GO:0004553">
    <property type="term" value="F:hydrolase activity, hydrolyzing O-glycosyl compounds"/>
    <property type="evidence" value="ECO:0007669"/>
    <property type="project" value="InterPro"/>
</dbReference>
<evidence type="ECO:0000256" key="7">
    <source>
        <dbReference type="ARBA" id="ARBA00023136"/>
    </source>
</evidence>
<keyword evidence="7 12" id="KW-0472">Membrane</keyword>
<dbReference type="SUPFAM" id="SSF161111">
    <property type="entry name" value="Cation efflux protein transmembrane domain-like"/>
    <property type="match status" value="1"/>
</dbReference>
<keyword evidence="13" id="KW-0732">Signal</keyword>
<keyword evidence="5" id="KW-0378">Hydrolase</keyword>
<evidence type="ECO:0000256" key="6">
    <source>
        <dbReference type="ARBA" id="ARBA00022989"/>
    </source>
</evidence>
<dbReference type="GO" id="GO:0016020">
    <property type="term" value="C:membrane"/>
    <property type="evidence" value="ECO:0007669"/>
    <property type="project" value="UniProtKB-SubCell"/>
</dbReference>
<dbReference type="CDD" id="cd18831">
    <property type="entry name" value="GH43_AnAbnA-like"/>
    <property type="match status" value="1"/>
</dbReference>
<dbReference type="Gene3D" id="1.20.1510.10">
    <property type="entry name" value="Cation efflux protein transmembrane domain"/>
    <property type="match status" value="1"/>
</dbReference>
<evidence type="ECO:0000256" key="12">
    <source>
        <dbReference type="SAM" id="Phobius"/>
    </source>
</evidence>
<proteinExistence type="inferred from homology"/>
<sequence>MKSTTLFTAAIALFSSALASPVNSGSKSIRSTAGFQSVEALLESNNAFSDEVAVIGNVKLLIESSESILKDIDARLKRMGVDKHAIRHRSLNQYQPQPSGDNTGKLVPVAQTVEKIQKGIKGLTEIASKIECPQSLPMPDYTRCVAAQEDPLRQLREYYPDSMNWDSNDSHGPLSDPPNDNLDGPSHSPSHEFAVTNTIEVTSTISVASVMYPDTVTVCTASSSPSPSPDIVSILSDADGTSSETDNISSDNDSSSSDPDSTSSDTDSTASDTSNHGDKKKNGNLKPAISRFQDASNKAVEDDQREQIKNKLIDGVEREALEHYRKSKDEIKTLKSKKVRNFYESQNNSLNDWLEVDAAVRSIADDIFDSFDPDRDHDGINERSGGLQLEDEDVEAFLPKEEREKREGDAKHARIAININVVANIFLLAAKIGAVFYSSSLSLIASLADSALDLLCTLIVWSTNRIVSWRLAALQKRFPVGRKRLEPMGILVFSVLMVVSFAQILQESVTKLLPSGDHSSSMLPPIAIAALVGTVVVKGIIGLGCLRIKTTQVQALVQDCQTDVIFNTLSLLFPVIGHKVGAWWLDPVGAGLLSLFIIYDWAGTAFENVARLSGLAVDDRTQKKLMFLIWRFHPVVEGFKSLKAYHAGDGVWVEVDILLHPHTKLMKAHDISETLQYCLEGLPEVDRAFVTVDSVIRRTVDGKYFRFSTGNRISVHTANSLSGPWVQKAAALPAGSKINKNGRYDLWAPDVAKVNNLYYLLYTVSSFGSQDSAVGYATSKDMESWTDMGPTGIASTAGSPYNAIDGNLVINEDRYYIAFGSFWSDIYVSSADISPTSGIMKATSNPPKQISFTDVAPQAREGPSILKHGDFWYLFFSEGQCCGLDTKRPAAGKEYQIKVCRSKKPNSDFEDKNGTNCRLGGGTTVLASHGFVYAPGGQGAMVDDVEGPVLYYHYIDTRNGYADGQKLFGWNKLIFGSSGWPKV</sequence>
<dbReference type="AlphaFoldDB" id="A0A8H3U7L4"/>
<dbReference type="SUPFAM" id="SSF75005">
    <property type="entry name" value="Arabinanase/levansucrase/invertase"/>
    <property type="match status" value="1"/>
</dbReference>
<dbReference type="Pfam" id="PF04616">
    <property type="entry name" value="Glyco_hydro_43"/>
    <property type="match status" value="1"/>
</dbReference>
<gene>
    <name evidence="15" type="ORF">BLS_009090</name>
</gene>
<feature type="active site" description="Proton donor" evidence="9">
    <location>
        <position position="861"/>
    </location>
</feature>
<accession>A0A8H3U7L4</accession>
<dbReference type="InterPro" id="IPR036837">
    <property type="entry name" value="Cation_efflux_CTD_sf"/>
</dbReference>
<evidence type="ECO:0000256" key="13">
    <source>
        <dbReference type="SAM" id="SignalP"/>
    </source>
</evidence>
<dbReference type="Proteomes" id="UP000433883">
    <property type="component" value="Unassembled WGS sequence"/>
</dbReference>
<dbReference type="Pfam" id="PF01545">
    <property type="entry name" value="Cation_efflux"/>
    <property type="match status" value="1"/>
</dbReference>
<dbReference type="InterPro" id="IPR050291">
    <property type="entry name" value="CDF_Transporter"/>
</dbReference>
<feature type="compositionally biased region" description="Low complexity" evidence="11">
    <location>
        <begin position="241"/>
        <end position="274"/>
    </location>
</feature>
<dbReference type="InterPro" id="IPR058533">
    <property type="entry name" value="Cation_efflux_TM"/>
</dbReference>
<keyword evidence="8" id="KW-0326">Glycosidase</keyword>
<dbReference type="InterPro" id="IPR023296">
    <property type="entry name" value="Glyco_hydro_beta-prop_sf"/>
</dbReference>
<evidence type="ECO:0000256" key="5">
    <source>
        <dbReference type="ARBA" id="ARBA00022801"/>
    </source>
</evidence>
<feature type="chain" id="PRO_5034883675" description="Cation efflux protein transmembrane domain-containing protein" evidence="13">
    <location>
        <begin position="20"/>
        <end position="983"/>
    </location>
</feature>